<keyword evidence="3" id="KW-0597">Phosphoprotein</keyword>
<dbReference type="InterPro" id="IPR003594">
    <property type="entry name" value="HATPase_dom"/>
</dbReference>
<evidence type="ECO:0000256" key="6">
    <source>
        <dbReference type="ARBA" id="ARBA00022777"/>
    </source>
</evidence>
<protein>
    <recommendedName>
        <fullName evidence="2">histidine kinase</fullName>
        <ecNumber evidence="2">2.7.13.3</ecNumber>
    </recommendedName>
</protein>
<dbReference type="Pfam" id="PF02518">
    <property type="entry name" value="HATPase_c"/>
    <property type="match status" value="1"/>
</dbReference>
<dbReference type="InterPro" id="IPR036097">
    <property type="entry name" value="HisK_dim/P_sf"/>
</dbReference>
<dbReference type="CDD" id="cd00130">
    <property type="entry name" value="PAS"/>
    <property type="match status" value="1"/>
</dbReference>
<dbReference type="PANTHER" id="PTHR45339:SF1">
    <property type="entry name" value="HYBRID SIGNAL TRANSDUCTION HISTIDINE KINASE J"/>
    <property type="match status" value="1"/>
</dbReference>
<dbReference type="PROSITE" id="PS50112">
    <property type="entry name" value="PAS"/>
    <property type="match status" value="1"/>
</dbReference>
<dbReference type="Gene3D" id="3.30.450.20">
    <property type="entry name" value="PAS domain"/>
    <property type="match status" value="1"/>
</dbReference>
<dbReference type="InterPro" id="IPR035965">
    <property type="entry name" value="PAS-like_dom_sf"/>
</dbReference>
<dbReference type="SMART" id="SM00086">
    <property type="entry name" value="PAC"/>
    <property type="match status" value="1"/>
</dbReference>
<evidence type="ECO:0000259" key="10">
    <source>
        <dbReference type="PROSITE" id="PS50109"/>
    </source>
</evidence>
<dbReference type="GO" id="GO:0005524">
    <property type="term" value="F:ATP binding"/>
    <property type="evidence" value="ECO:0007669"/>
    <property type="project" value="UniProtKB-KW"/>
</dbReference>
<dbReference type="NCBIfam" id="TIGR00229">
    <property type="entry name" value="sensory_box"/>
    <property type="match status" value="1"/>
</dbReference>
<evidence type="ECO:0000256" key="7">
    <source>
        <dbReference type="ARBA" id="ARBA00022840"/>
    </source>
</evidence>
<dbReference type="Pfam" id="PF00072">
    <property type="entry name" value="Response_reg"/>
    <property type="match status" value="1"/>
</dbReference>
<organism evidence="14">
    <name type="scientific">mine drainage metagenome</name>
    <dbReference type="NCBI Taxonomy" id="410659"/>
    <lineage>
        <taxon>unclassified sequences</taxon>
        <taxon>metagenomes</taxon>
        <taxon>ecological metagenomes</taxon>
    </lineage>
</organism>
<sequence>MERFRGIVQNAVEGIFQSTPDGRYLLVNPALARMYGYESPEEMIRGIEDISRSIYVDPAARTDFKRRMEEDGEVRGLEYQVRRRDGRLIWISEYARAVRDDRGSVSYYEGFVQDITKRKEAEAALTTAKEAAEAASTAKSQFLAVMSHEIRTPMNGVVGMTSLLLDTSLSGEQREFVETIRRSGDALLALIDEILDFSKIEAGRLELETVEFPIRQCIVEAIELFAHSARRKGLELVCEFSDDVPICVVGDSARLRQVVVNLVGNAVKFTEAGQIAISVSAAPAGDNPPLRLHLQVVVSDTGIGIPKAGLERLFEAFTQADSSTTRRYGGTGLGLAICRRLVRLMGGELEVTSEEGRGSNFRFYVELGIASDCPQAAPIETTSLEGKRPRTKPPQPEPVDSGVRILLAEDNPVNQRVVLSMLARLGHRADVARNGLEAIDALERREYHLVLMDVQMPEMDGREATRRLRQVRQSGLPWVVALTADALQGDRERCLEAGMNDYVTKPVTLGRLRDAVGRGLQAIGMRA</sequence>
<keyword evidence="7" id="KW-0067">ATP-binding</keyword>
<evidence type="ECO:0000256" key="2">
    <source>
        <dbReference type="ARBA" id="ARBA00012438"/>
    </source>
</evidence>
<dbReference type="InterPro" id="IPR036890">
    <property type="entry name" value="HATPase_C_sf"/>
</dbReference>
<name>A0A1J5S6W3_9ZZZZ</name>
<dbReference type="InterPro" id="IPR000014">
    <property type="entry name" value="PAS"/>
</dbReference>
<proteinExistence type="predicted"/>
<dbReference type="CDD" id="cd17546">
    <property type="entry name" value="REC_hyHK_CKI1_RcsC-like"/>
    <property type="match status" value="1"/>
</dbReference>
<dbReference type="Pfam" id="PF00512">
    <property type="entry name" value="HisKA"/>
    <property type="match status" value="1"/>
</dbReference>
<gene>
    <name evidence="14" type="primary">luxQ_13</name>
    <name evidence="14" type="ORF">GALL_137780</name>
</gene>
<evidence type="ECO:0000256" key="9">
    <source>
        <dbReference type="SAM" id="MobiDB-lite"/>
    </source>
</evidence>
<dbReference type="SMART" id="SM00091">
    <property type="entry name" value="PAS"/>
    <property type="match status" value="1"/>
</dbReference>
<dbReference type="InterPro" id="IPR001610">
    <property type="entry name" value="PAC"/>
</dbReference>
<dbReference type="InterPro" id="IPR000700">
    <property type="entry name" value="PAS-assoc_C"/>
</dbReference>
<dbReference type="EC" id="2.7.13.3" evidence="2"/>
<feature type="domain" description="Response regulatory" evidence="11">
    <location>
        <begin position="404"/>
        <end position="520"/>
    </location>
</feature>
<dbReference type="Pfam" id="PF13426">
    <property type="entry name" value="PAS_9"/>
    <property type="match status" value="1"/>
</dbReference>
<dbReference type="SMART" id="SM00388">
    <property type="entry name" value="HisKA"/>
    <property type="match status" value="1"/>
</dbReference>
<dbReference type="SUPFAM" id="SSF47384">
    <property type="entry name" value="Homodimeric domain of signal transducing histidine kinase"/>
    <property type="match status" value="1"/>
</dbReference>
<dbReference type="SUPFAM" id="SSF55874">
    <property type="entry name" value="ATPase domain of HSP90 chaperone/DNA topoisomerase II/histidine kinase"/>
    <property type="match status" value="1"/>
</dbReference>
<dbReference type="InterPro" id="IPR011006">
    <property type="entry name" value="CheY-like_superfamily"/>
</dbReference>
<dbReference type="Gene3D" id="3.40.50.2300">
    <property type="match status" value="1"/>
</dbReference>
<comment type="catalytic activity">
    <reaction evidence="1">
        <text>ATP + protein L-histidine = ADP + protein N-phospho-L-histidine.</text>
        <dbReference type="EC" id="2.7.13.3"/>
    </reaction>
</comment>
<dbReference type="Gene3D" id="3.30.565.10">
    <property type="entry name" value="Histidine kinase-like ATPase, C-terminal domain"/>
    <property type="match status" value="1"/>
</dbReference>
<dbReference type="InterPro" id="IPR005467">
    <property type="entry name" value="His_kinase_dom"/>
</dbReference>
<dbReference type="EMBL" id="MLJW01000060">
    <property type="protein sequence ID" value="OIR04047.1"/>
    <property type="molecule type" value="Genomic_DNA"/>
</dbReference>
<dbReference type="GO" id="GO:0000155">
    <property type="term" value="F:phosphorelay sensor kinase activity"/>
    <property type="evidence" value="ECO:0007669"/>
    <property type="project" value="InterPro"/>
</dbReference>
<dbReference type="InterPro" id="IPR003661">
    <property type="entry name" value="HisK_dim/P_dom"/>
</dbReference>
<dbReference type="PROSITE" id="PS50109">
    <property type="entry name" value="HIS_KIN"/>
    <property type="match status" value="1"/>
</dbReference>
<keyword evidence="14" id="KW-0378">Hydrolase</keyword>
<dbReference type="PROSITE" id="PS50113">
    <property type="entry name" value="PAC"/>
    <property type="match status" value="1"/>
</dbReference>
<evidence type="ECO:0000256" key="8">
    <source>
        <dbReference type="ARBA" id="ARBA00023012"/>
    </source>
</evidence>
<evidence type="ECO:0000256" key="4">
    <source>
        <dbReference type="ARBA" id="ARBA00022679"/>
    </source>
</evidence>
<feature type="domain" description="Histidine kinase" evidence="10">
    <location>
        <begin position="145"/>
        <end position="369"/>
    </location>
</feature>
<evidence type="ECO:0000259" key="13">
    <source>
        <dbReference type="PROSITE" id="PS50113"/>
    </source>
</evidence>
<dbReference type="PROSITE" id="PS50110">
    <property type="entry name" value="RESPONSE_REGULATORY"/>
    <property type="match status" value="1"/>
</dbReference>
<dbReference type="Gene3D" id="1.10.287.130">
    <property type="match status" value="1"/>
</dbReference>
<dbReference type="CDD" id="cd16922">
    <property type="entry name" value="HATPase_EvgS-ArcB-TorS-like"/>
    <property type="match status" value="1"/>
</dbReference>
<accession>A0A1J5S6W3</accession>
<feature type="region of interest" description="Disordered" evidence="9">
    <location>
        <begin position="380"/>
        <end position="399"/>
    </location>
</feature>
<dbReference type="PRINTS" id="PR00344">
    <property type="entry name" value="BCTRLSENSOR"/>
</dbReference>
<dbReference type="FunFam" id="3.30.565.10:FF:000010">
    <property type="entry name" value="Sensor histidine kinase RcsC"/>
    <property type="match status" value="1"/>
</dbReference>
<evidence type="ECO:0000256" key="3">
    <source>
        <dbReference type="ARBA" id="ARBA00022553"/>
    </source>
</evidence>
<keyword evidence="5" id="KW-0547">Nucleotide-binding</keyword>
<dbReference type="SUPFAM" id="SSF55785">
    <property type="entry name" value="PYP-like sensor domain (PAS domain)"/>
    <property type="match status" value="1"/>
</dbReference>
<evidence type="ECO:0000259" key="12">
    <source>
        <dbReference type="PROSITE" id="PS50112"/>
    </source>
</evidence>
<dbReference type="SMART" id="SM00448">
    <property type="entry name" value="REC"/>
    <property type="match status" value="1"/>
</dbReference>
<dbReference type="SUPFAM" id="SSF52172">
    <property type="entry name" value="CheY-like"/>
    <property type="match status" value="1"/>
</dbReference>
<dbReference type="InterPro" id="IPR004358">
    <property type="entry name" value="Sig_transdc_His_kin-like_C"/>
</dbReference>
<feature type="domain" description="PAC" evidence="13">
    <location>
        <begin position="75"/>
        <end position="127"/>
    </location>
</feature>
<feature type="domain" description="PAS" evidence="12">
    <location>
        <begin position="1"/>
        <end position="41"/>
    </location>
</feature>
<evidence type="ECO:0000256" key="1">
    <source>
        <dbReference type="ARBA" id="ARBA00000085"/>
    </source>
</evidence>
<keyword evidence="6 14" id="KW-0418">Kinase</keyword>
<keyword evidence="8" id="KW-0902">Two-component regulatory system</keyword>
<dbReference type="FunFam" id="1.10.287.130:FF:000002">
    <property type="entry name" value="Two-component osmosensing histidine kinase"/>
    <property type="match status" value="1"/>
</dbReference>
<dbReference type="InterPro" id="IPR001789">
    <property type="entry name" value="Sig_transdc_resp-reg_receiver"/>
</dbReference>
<dbReference type="GO" id="GO:0016787">
    <property type="term" value="F:hydrolase activity"/>
    <property type="evidence" value="ECO:0007669"/>
    <property type="project" value="UniProtKB-KW"/>
</dbReference>
<evidence type="ECO:0000256" key="5">
    <source>
        <dbReference type="ARBA" id="ARBA00022741"/>
    </source>
</evidence>
<dbReference type="PANTHER" id="PTHR45339">
    <property type="entry name" value="HYBRID SIGNAL TRANSDUCTION HISTIDINE KINASE J"/>
    <property type="match status" value="1"/>
</dbReference>
<evidence type="ECO:0000259" key="11">
    <source>
        <dbReference type="PROSITE" id="PS50110"/>
    </source>
</evidence>
<comment type="caution">
    <text evidence="14">The sequence shown here is derived from an EMBL/GenBank/DDBJ whole genome shotgun (WGS) entry which is preliminary data.</text>
</comment>
<evidence type="ECO:0000313" key="14">
    <source>
        <dbReference type="EMBL" id="OIR04047.1"/>
    </source>
</evidence>
<reference evidence="14" key="1">
    <citation type="submission" date="2016-10" db="EMBL/GenBank/DDBJ databases">
        <title>Sequence of Gallionella enrichment culture.</title>
        <authorList>
            <person name="Poehlein A."/>
            <person name="Muehling M."/>
            <person name="Daniel R."/>
        </authorList>
    </citation>
    <scope>NUCLEOTIDE SEQUENCE</scope>
</reference>
<dbReference type="AlphaFoldDB" id="A0A1J5S6W3"/>
<keyword evidence="4 14" id="KW-0808">Transferase</keyword>
<dbReference type="SMART" id="SM00387">
    <property type="entry name" value="HATPase_c"/>
    <property type="match status" value="1"/>
</dbReference>
<dbReference type="CDD" id="cd00082">
    <property type="entry name" value="HisKA"/>
    <property type="match status" value="1"/>
</dbReference>